<dbReference type="EMBL" id="AAOE01000004">
    <property type="protein sequence ID" value="EAR10335.1"/>
    <property type="molecule type" value="Genomic_DNA"/>
</dbReference>
<dbReference type="InterPro" id="IPR003717">
    <property type="entry name" value="RecO"/>
</dbReference>
<dbReference type="GO" id="GO:0043590">
    <property type="term" value="C:bacterial nucleoid"/>
    <property type="evidence" value="ECO:0007669"/>
    <property type="project" value="TreeGrafter"/>
</dbReference>
<gene>
    <name evidence="1" type="ORF">MED297_00900</name>
</gene>
<dbReference type="HOGENOM" id="CLU_066645_1_0_6"/>
<evidence type="ECO:0000313" key="1">
    <source>
        <dbReference type="EMBL" id="EAR10335.1"/>
    </source>
</evidence>
<dbReference type="GO" id="GO:0006302">
    <property type="term" value="P:double-strand break repair"/>
    <property type="evidence" value="ECO:0007669"/>
    <property type="project" value="TreeGrafter"/>
</dbReference>
<dbReference type="Gene3D" id="1.20.1440.120">
    <property type="entry name" value="Recombination protein O, C-terminal domain"/>
    <property type="match status" value="1"/>
</dbReference>
<name>A4BBK0_9GAMM</name>
<dbReference type="RefSeq" id="WP_008046516.1">
    <property type="nucleotide sequence ID" value="NZ_CH724153.1"/>
</dbReference>
<organism evidence="1 2">
    <name type="scientific">Reinekea blandensis MED297</name>
    <dbReference type="NCBI Taxonomy" id="314283"/>
    <lineage>
        <taxon>Bacteria</taxon>
        <taxon>Pseudomonadati</taxon>
        <taxon>Pseudomonadota</taxon>
        <taxon>Gammaproteobacteria</taxon>
        <taxon>Oceanospirillales</taxon>
        <taxon>Saccharospirillaceae</taxon>
        <taxon>Reinekea</taxon>
    </lineage>
</organism>
<keyword evidence="2" id="KW-1185">Reference proteome</keyword>
<dbReference type="AlphaFoldDB" id="A4BBK0"/>
<protein>
    <submittedName>
        <fullName evidence="1">DNA repair protein</fullName>
    </submittedName>
</protein>
<dbReference type="STRING" id="314283.MED297_00900"/>
<dbReference type="GO" id="GO:0006310">
    <property type="term" value="P:DNA recombination"/>
    <property type="evidence" value="ECO:0007669"/>
    <property type="project" value="InterPro"/>
</dbReference>
<dbReference type="Pfam" id="PF02565">
    <property type="entry name" value="RecO_C"/>
    <property type="match status" value="1"/>
</dbReference>
<dbReference type="Proteomes" id="UP000005953">
    <property type="component" value="Unassembled WGS sequence"/>
</dbReference>
<dbReference type="PANTHER" id="PTHR33991:SF1">
    <property type="entry name" value="DNA REPAIR PROTEIN RECO"/>
    <property type="match status" value="1"/>
</dbReference>
<sequence length="227" mass="26102">MAITRNETVHGYLIHHRPVGEHRYLAWLFTAEQGLVRTLATGQVPEKARLAEWSLRTREQESRLRDFRFTAPRLVQTQAACFLTLYVHELLFRLAPVGIGETTLFQSFSACLVHLNYPDRQVLALRTFEAELLRALGQGIDYRFDVQQRPIQFDQRYEFHAQQGFDQSGQGLYTGQQVLAAGRAETALEGVLSLLRQCHAQQLTSLLTTQPIYSRHWPKRLNKEPIG</sequence>
<evidence type="ECO:0000313" key="2">
    <source>
        <dbReference type="Proteomes" id="UP000005953"/>
    </source>
</evidence>
<dbReference type="OrthoDB" id="9804792at2"/>
<accession>A4BBK0</accession>
<proteinExistence type="predicted"/>
<dbReference type="InterPro" id="IPR042242">
    <property type="entry name" value="RecO_C"/>
</dbReference>
<dbReference type="PANTHER" id="PTHR33991">
    <property type="entry name" value="DNA REPAIR PROTEIN RECO"/>
    <property type="match status" value="1"/>
</dbReference>
<reference evidence="1 2" key="1">
    <citation type="submission" date="2006-02" db="EMBL/GenBank/DDBJ databases">
        <authorList>
            <person name="Pinhassi J."/>
            <person name="Pedros-Alio C."/>
            <person name="Ferriera S."/>
            <person name="Johnson J."/>
            <person name="Kravitz S."/>
            <person name="Halpern A."/>
            <person name="Remington K."/>
            <person name="Beeson K."/>
            <person name="Tran B."/>
            <person name="Rogers Y.-H."/>
            <person name="Friedman R."/>
            <person name="Venter J.C."/>
        </authorList>
    </citation>
    <scope>NUCLEOTIDE SEQUENCE [LARGE SCALE GENOMIC DNA]</scope>
    <source>
        <strain evidence="1 2">MED297</strain>
    </source>
</reference>
<comment type="caution">
    <text evidence="1">The sequence shown here is derived from an EMBL/GenBank/DDBJ whole genome shotgun (WGS) entry which is preliminary data.</text>
</comment>